<keyword evidence="2" id="KW-1185">Reference proteome</keyword>
<accession>A0ABS0IML6</accession>
<dbReference type="RefSeq" id="WP_196283809.1">
    <property type="nucleotide sequence ID" value="NZ_JADQDQ010000013.1"/>
</dbReference>
<reference evidence="1 2" key="1">
    <citation type="submission" date="2020-11" db="EMBL/GenBank/DDBJ databases">
        <authorList>
            <person name="Kim M.K."/>
        </authorList>
    </citation>
    <scope>NUCLEOTIDE SEQUENCE [LARGE SCALE GENOMIC DNA]</scope>
    <source>
        <strain evidence="1 2">BT683</strain>
    </source>
</reference>
<organism evidence="1 2">
    <name type="scientific">Hymenobacter jeongseonensis</name>
    <dbReference type="NCBI Taxonomy" id="2791027"/>
    <lineage>
        <taxon>Bacteria</taxon>
        <taxon>Pseudomonadati</taxon>
        <taxon>Bacteroidota</taxon>
        <taxon>Cytophagia</taxon>
        <taxon>Cytophagales</taxon>
        <taxon>Hymenobacteraceae</taxon>
        <taxon>Hymenobacter</taxon>
    </lineage>
</organism>
<protein>
    <submittedName>
        <fullName evidence="1">Uncharacterized protein</fullName>
    </submittedName>
</protein>
<name>A0ABS0IML6_9BACT</name>
<dbReference type="Proteomes" id="UP000597617">
    <property type="component" value="Unassembled WGS sequence"/>
</dbReference>
<proteinExistence type="predicted"/>
<evidence type="ECO:0000313" key="2">
    <source>
        <dbReference type="Proteomes" id="UP000597617"/>
    </source>
</evidence>
<comment type="caution">
    <text evidence="1">The sequence shown here is derived from an EMBL/GenBank/DDBJ whole genome shotgun (WGS) entry which is preliminary data.</text>
</comment>
<sequence>MQRIHLRTVLAEIDQHEQDGQGRAFSLQYYKTDGRRGSKPAVRKGGLAGIGPAASPTSGGFRYKLKQKGTLQLVDCATNKSFALKIILLTHFNGQRIQHA</sequence>
<gene>
    <name evidence="1" type="ORF">I2I05_18840</name>
</gene>
<evidence type="ECO:0000313" key="1">
    <source>
        <dbReference type="EMBL" id="MBF9239457.1"/>
    </source>
</evidence>
<dbReference type="EMBL" id="JADQDQ010000013">
    <property type="protein sequence ID" value="MBF9239457.1"/>
    <property type="molecule type" value="Genomic_DNA"/>
</dbReference>